<evidence type="ECO:0000256" key="6">
    <source>
        <dbReference type="ARBA" id="ARBA00022741"/>
    </source>
</evidence>
<dbReference type="GO" id="GO:0005524">
    <property type="term" value="F:ATP binding"/>
    <property type="evidence" value="ECO:0007669"/>
    <property type="project" value="UniProtKB-KW"/>
</dbReference>
<comment type="similarity">
    <text evidence="2">Belongs to the ABC transporter superfamily. ABCA family.</text>
</comment>
<keyword evidence="8 11" id="KW-1133">Transmembrane helix</keyword>
<feature type="transmembrane region" description="Helical" evidence="11">
    <location>
        <begin position="1074"/>
        <end position="1098"/>
    </location>
</feature>
<comment type="caution">
    <text evidence="13">The sequence shown here is derived from an EMBL/GenBank/DDBJ whole genome shotgun (WGS) entry which is preliminary data.</text>
</comment>
<evidence type="ECO:0000259" key="12">
    <source>
        <dbReference type="PROSITE" id="PS50893"/>
    </source>
</evidence>
<evidence type="ECO:0000256" key="4">
    <source>
        <dbReference type="ARBA" id="ARBA00022692"/>
    </source>
</evidence>
<evidence type="ECO:0000256" key="11">
    <source>
        <dbReference type="SAM" id="Phobius"/>
    </source>
</evidence>
<sequence>MAFVKQVVTLTGKNLRILLLRHLALCVWMAFILPIFLASLFTFTKNLLVPPAKFGIGHPGPVLNLTQAFESARSNGRLKLALVDNGFSSGDIDRVLRGVENEINKAADYIEVVRLNDQDGLTSACRTNLRGVSRCFGAVVMVSSPDQGQGGVWNYTLRSDGALEEAIAKFNIDKKDNDQQVYMAPIQRTVDQVIAQVNSSSNSGKLANTQQYPFTSLSQEERDDKIRQMFQKTIKGWMGVAFLGTVVWVSYHLTGFVATERESGMSTLIDSMMPVRRPWLAMTARILAHHFSFSLVYLPAWVIGSLIVRSGVFANTNVGIVLIFHILGGLAFSSMALLFASFFKKAQLSGITAILSIALLGILAQSLTSPRTAVVAVLSFFFTPCTFVYFLTFMARFEEEDKPTNLGAVAPKSPWNISGIVLWVFLIIQIFAYPLIGALIEHALYSNDTPGRKVLLKQDKVDALGGIAVRLQEFTKIYNPSIFSRIFNRGSKRKQPVVAVNGLNLEVGQGQIVALLGANGSGKSTTLDAIAGMSKLTSGSIYIDGRAGLGIAPQKNVLWDDLTVEEHIRIFNHLKAPNARATTDATNELIKSVDLWKKRKAFAKTLSGGQKRKLQLGMMLTGGSGVCCVDEVSSGIDPLSRRKLWDIILAERGRRTMILTTHFLDEADLLADHIAILSKGTLRAEGSSVALKDSSGGGYKVHVSKDTVTGSMPDIEGVEKKDAFDLVTYVAPTSQLAATIIKELEAAGIDEYRFSGPTIEDVFLQVAEEIKDEEAFRNASAAANEKASSDGDDSGNRGLKLMDGRRVGYVEQAVILFRKRLTIIKRNRLLYLFAFLLPIFAAGMTSLFVQGEDPPTCNPADQSTRNAATEDAFSQADKDTIITFMAGPSSKISTDAFARVIAPLMAGLRSSPAATSAVSKLKIVDTFSEFEDFIKDHPKNITTGFWLGDEKQPPTFAWVANLFITSPLLAQGYLNTLLTSVPIGTTWAAFERPISATAGDALQLVVYMCIALSAYPAFFSLYPSNERRRFVRGLQYSNGVRPFPLWIAYLLFDLIIVLVSSALVTIIWAAVSNIWFNLGYVFLALFLYGIASTLFAYLISLFTKTQLGTYAWAAATQMFVFVVYVIAYMSVLTYTPVTRVDSSLRIVHFVASIFAPIGSMARALFVTTNLFSTACDENTVTTNPSGILYYGGPILYLLLQSFILFGLIIWFDTGSAGASLRGLFEGRRKKAETEEETPNEDVVDELSRLTDNADDNGLRVMHLTKSFRRNTAVDNVTFGIKRGEVFALLGPNGAGKSTTISLVRGDIRPDHNGGDVFVEDISVTKNLAVARKNLGVCPQFDAMDQMTVREHLEFYAKIRGIQDVEHNVRAVMQAVGLESFSNRMANALSGGNKRKLSLGIALMGNPTVVLLDEPSSGLDAASKRVMWKTLESTVPGRSILLTTHSMEEADALAGRVGILARRMLAVGTPDGLRHRFGDALHIHLVSTSAPRTSQDEMARIINWIRQTLPSAEVEEKTYHGQIRFSVRASQVIAATSGRDAQEMEKSGEDLSQSAIGHLVVLLEENKEQLGVGHYSVSPTTLDQVFLTIVGRHNVKEENSEEKPESFWRKVWICDVRPLIYDGMYGKYIDPFVAPTPCNCAVEHQARVQCPHHGCCFLTQHVVPCSHTNCTETYDIHRYEHLPRQQQIWRINPIFYTQPGDDWESIEYVDIAIFSTDMPPQVIDWADEFKEQFTNLVLKGREINSKHTDLTQVLAEIDNKRKLHATQHCLVCKSQNSVCPLDKAIKGDEQVAANLRSEGLTLSVEFKRLWADVNKRVVRYMVMEQVNEILRLRGIT</sequence>
<dbReference type="FunFam" id="3.40.50.300:FF:001345">
    <property type="entry name" value="Related to ABC transporter"/>
    <property type="match status" value="1"/>
</dbReference>
<evidence type="ECO:0000256" key="3">
    <source>
        <dbReference type="ARBA" id="ARBA00022448"/>
    </source>
</evidence>
<dbReference type="OrthoDB" id="8061355at2759"/>
<feature type="transmembrane region" description="Helical" evidence="11">
    <location>
        <begin position="320"/>
        <end position="342"/>
    </location>
</feature>
<feature type="transmembrane region" description="Helical" evidence="11">
    <location>
        <begin position="237"/>
        <end position="259"/>
    </location>
</feature>
<dbReference type="EMBL" id="JAGTJS010000004">
    <property type="protein sequence ID" value="KAH7271149.1"/>
    <property type="molecule type" value="Genomic_DNA"/>
</dbReference>
<dbReference type="InterPro" id="IPR026082">
    <property type="entry name" value="ABCA"/>
</dbReference>
<dbReference type="GO" id="GO:0005319">
    <property type="term" value="F:lipid transporter activity"/>
    <property type="evidence" value="ECO:0007669"/>
    <property type="project" value="TreeGrafter"/>
</dbReference>
<dbReference type="Proteomes" id="UP000736672">
    <property type="component" value="Unassembled WGS sequence"/>
</dbReference>
<feature type="transmembrane region" description="Helical" evidence="11">
    <location>
        <begin position="1043"/>
        <end position="1068"/>
    </location>
</feature>
<dbReference type="CDD" id="cd03263">
    <property type="entry name" value="ABC_subfamily_A"/>
    <property type="match status" value="2"/>
</dbReference>
<protein>
    <recommendedName>
        <fullName evidence="12">ABC transporter domain-containing protein</fullName>
    </recommendedName>
</protein>
<dbReference type="GO" id="GO:0140359">
    <property type="term" value="F:ABC-type transporter activity"/>
    <property type="evidence" value="ECO:0007669"/>
    <property type="project" value="InterPro"/>
</dbReference>
<evidence type="ECO:0000256" key="8">
    <source>
        <dbReference type="ARBA" id="ARBA00022989"/>
    </source>
</evidence>
<dbReference type="Pfam" id="PF00005">
    <property type="entry name" value="ABC_tran"/>
    <property type="match status" value="2"/>
</dbReference>
<feature type="domain" description="ABC transporter" evidence="12">
    <location>
        <begin position="1258"/>
        <end position="1485"/>
    </location>
</feature>
<feature type="transmembrane region" description="Helical" evidence="11">
    <location>
        <begin position="1110"/>
        <end position="1134"/>
    </location>
</feature>
<dbReference type="PANTHER" id="PTHR19229:SF36">
    <property type="entry name" value="ATP-BINDING CASSETTE SUB-FAMILY A MEMBER 2"/>
    <property type="match status" value="1"/>
</dbReference>
<proteinExistence type="inferred from homology"/>
<feature type="transmembrane region" description="Helical" evidence="11">
    <location>
        <begin position="348"/>
        <end position="367"/>
    </location>
</feature>
<dbReference type="InterPro" id="IPR017871">
    <property type="entry name" value="ABC_transporter-like_CS"/>
</dbReference>
<evidence type="ECO:0000313" key="13">
    <source>
        <dbReference type="EMBL" id="KAH7271149.1"/>
    </source>
</evidence>
<dbReference type="InterPro" id="IPR003439">
    <property type="entry name" value="ABC_transporter-like_ATP-bd"/>
</dbReference>
<feature type="domain" description="ABC transporter" evidence="12">
    <location>
        <begin position="469"/>
        <end position="704"/>
    </location>
</feature>
<dbReference type="InterPro" id="IPR013525">
    <property type="entry name" value="ABC2_TM"/>
</dbReference>
<evidence type="ECO:0000256" key="2">
    <source>
        <dbReference type="ARBA" id="ARBA00008869"/>
    </source>
</evidence>
<dbReference type="Pfam" id="PF12698">
    <property type="entry name" value="ABC2_membrane_3"/>
    <property type="match status" value="2"/>
</dbReference>
<reference evidence="13" key="1">
    <citation type="journal article" date="2021" name="Nat. Commun.">
        <title>Genetic determinants of endophytism in the Arabidopsis root mycobiome.</title>
        <authorList>
            <person name="Mesny F."/>
            <person name="Miyauchi S."/>
            <person name="Thiergart T."/>
            <person name="Pickel B."/>
            <person name="Atanasova L."/>
            <person name="Karlsson M."/>
            <person name="Huettel B."/>
            <person name="Barry K.W."/>
            <person name="Haridas S."/>
            <person name="Chen C."/>
            <person name="Bauer D."/>
            <person name="Andreopoulos W."/>
            <person name="Pangilinan J."/>
            <person name="LaButti K."/>
            <person name="Riley R."/>
            <person name="Lipzen A."/>
            <person name="Clum A."/>
            <person name="Drula E."/>
            <person name="Henrissat B."/>
            <person name="Kohler A."/>
            <person name="Grigoriev I.V."/>
            <person name="Martin F.M."/>
            <person name="Hacquard S."/>
        </authorList>
    </citation>
    <scope>NUCLEOTIDE SEQUENCE</scope>
    <source>
        <strain evidence="13">FSSC 5 MPI-SDFR-AT-0091</strain>
    </source>
</reference>
<dbReference type="GO" id="GO:0016020">
    <property type="term" value="C:membrane"/>
    <property type="evidence" value="ECO:0007669"/>
    <property type="project" value="UniProtKB-SubCell"/>
</dbReference>
<evidence type="ECO:0000256" key="9">
    <source>
        <dbReference type="ARBA" id="ARBA00023136"/>
    </source>
</evidence>
<feature type="transmembrane region" description="Helical" evidence="11">
    <location>
        <begin position="1146"/>
        <end position="1166"/>
    </location>
</feature>
<evidence type="ECO:0000313" key="14">
    <source>
        <dbReference type="Proteomes" id="UP000736672"/>
    </source>
</evidence>
<keyword evidence="14" id="KW-1185">Reference proteome</keyword>
<accession>A0A9P9RA11</accession>
<dbReference type="Gene3D" id="3.40.50.300">
    <property type="entry name" value="P-loop containing nucleotide triphosphate hydrolases"/>
    <property type="match status" value="2"/>
</dbReference>
<organism evidence="13 14">
    <name type="scientific">Fusarium solani</name>
    <name type="common">Filamentous fungus</name>
    <dbReference type="NCBI Taxonomy" id="169388"/>
    <lineage>
        <taxon>Eukaryota</taxon>
        <taxon>Fungi</taxon>
        <taxon>Dikarya</taxon>
        <taxon>Ascomycota</taxon>
        <taxon>Pezizomycotina</taxon>
        <taxon>Sordariomycetes</taxon>
        <taxon>Hypocreomycetidae</taxon>
        <taxon>Hypocreales</taxon>
        <taxon>Nectriaceae</taxon>
        <taxon>Fusarium</taxon>
        <taxon>Fusarium solani species complex</taxon>
    </lineage>
</organism>
<feature type="transmembrane region" description="Helical" evidence="11">
    <location>
        <begin position="1187"/>
        <end position="1211"/>
    </location>
</feature>
<evidence type="ECO:0000256" key="10">
    <source>
        <dbReference type="SAM" id="MobiDB-lite"/>
    </source>
</evidence>
<evidence type="ECO:0000256" key="7">
    <source>
        <dbReference type="ARBA" id="ARBA00022840"/>
    </source>
</evidence>
<comment type="subcellular location">
    <subcellularLocation>
        <location evidence="1">Membrane</location>
        <topology evidence="1">Multi-pass membrane protein</topology>
    </subcellularLocation>
</comment>
<feature type="transmembrane region" description="Helical" evidence="11">
    <location>
        <begin position="829"/>
        <end position="849"/>
    </location>
</feature>
<feature type="transmembrane region" description="Helical" evidence="11">
    <location>
        <begin position="415"/>
        <end position="436"/>
    </location>
</feature>
<keyword evidence="9 11" id="KW-0472">Membrane</keyword>
<evidence type="ECO:0000256" key="1">
    <source>
        <dbReference type="ARBA" id="ARBA00004141"/>
    </source>
</evidence>
<dbReference type="PROSITE" id="PS00211">
    <property type="entry name" value="ABC_TRANSPORTER_1"/>
    <property type="match status" value="2"/>
</dbReference>
<dbReference type="PROSITE" id="PS50893">
    <property type="entry name" value="ABC_TRANSPORTER_2"/>
    <property type="match status" value="2"/>
</dbReference>
<dbReference type="PANTHER" id="PTHR19229">
    <property type="entry name" value="ATP-BINDING CASSETTE TRANSPORTER SUBFAMILY A ABCA"/>
    <property type="match status" value="1"/>
</dbReference>
<feature type="transmembrane region" description="Helical" evidence="11">
    <location>
        <begin position="279"/>
        <end position="308"/>
    </location>
</feature>
<gene>
    <name evidence="13" type="ORF">B0J15DRAFT_576079</name>
</gene>
<feature type="transmembrane region" description="Helical" evidence="11">
    <location>
        <begin position="20"/>
        <end position="43"/>
    </location>
</feature>
<keyword evidence="6" id="KW-0547">Nucleotide-binding</keyword>
<dbReference type="SUPFAM" id="SSF52540">
    <property type="entry name" value="P-loop containing nucleoside triphosphate hydrolases"/>
    <property type="match status" value="2"/>
</dbReference>
<dbReference type="InterPro" id="IPR027417">
    <property type="entry name" value="P-loop_NTPase"/>
</dbReference>
<dbReference type="GO" id="GO:0016887">
    <property type="term" value="F:ATP hydrolysis activity"/>
    <property type="evidence" value="ECO:0007669"/>
    <property type="project" value="InterPro"/>
</dbReference>
<dbReference type="InterPro" id="IPR003593">
    <property type="entry name" value="AAA+_ATPase"/>
</dbReference>
<feature type="transmembrane region" description="Helical" evidence="11">
    <location>
        <begin position="1001"/>
        <end position="1022"/>
    </location>
</feature>
<keyword evidence="4 11" id="KW-0812">Transmembrane</keyword>
<dbReference type="SMART" id="SM00382">
    <property type="entry name" value="AAA"/>
    <property type="match status" value="2"/>
</dbReference>
<name>A0A9P9RA11_FUSSL</name>
<feature type="transmembrane region" description="Helical" evidence="11">
    <location>
        <begin position="374"/>
        <end position="395"/>
    </location>
</feature>
<keyword evidence="7" id="KW-0067">ATP-binding</keyword>
<keyword evidence="5" id="KW-0677">Repeat</keyword>
<evidence type="ECO:0000256" key="5">
    <source>
        <dbReference type="ARBA" id="ARBA00022737"/>
    </source>
</evidence>
<keyword evidence="3" id="KW-0813">Transport</keyword>
<feature type="region of interest" description="Disordered" evidence="10">
    <location>
        <begin position="778"/>
        <end position="797"/>
    </location>
</feature>